<dbReference type="Proteomes" id="UP001060215">
    <property type="component" value="Chromosome 7"/>
</dbReference>
<protein>
    <submittedName>
        <fullName evidence="1">Uncharacterized protein</fullName>
    </submittedName>
</protein>
<reference evidence="1 2" key="1">
    <citation type="journal article" date="2022" name="Plant J.">
        <title>Chromosome-level genome of Camellia lanceoleosa provides a valuable resource for understanding genome evolution and self-incompatibility.</title>
        <authorList>
            <person name="Gong W."/>
            <person name="Xiao S."/>
            <person name="Wang L."/>
            <person name="Liao Z."/>
            <person name="Chang Y."/>
            <person name="Mo W."/>
            <person name="Hu G."/>
            <person name="Li W."/>
            <person name="Zhao G."/>
            <person name="Zhu H."/>
            <person name="Hu X."/>
            <person name="Ji K."/>
            <person name="Xiang X."/>
            <person name="Song Q."/>
            <person name="Yuan D."/>
            <person name="Jin S."/>
            <person name="Zhang L."/>
        </authorList>
    </citation>
    <scope>NUCLEOTIDE SEQUENCE [LARGE SCALE GENOMIC DNA]</scope>
    <source>
        <strain evidence="1">SQ_2022a</strain>
    </source>
</reference>
<sequence>MVAEKMRRCGFKVQGGKDEDEDEDLKNAIDEINGYNKEGTKRSSTASLEKDIATGVPGSLVEERNVLREIGFDPADDKTRPMREM</sequence>
<comment type="caution">
    <text evidence="1">The sequence shown here is derived from an EMBL/GenBank/DDBJ whole genome shotgun (WGS) entry which is preliminary data.</text>
</comment>
<name>A0ACC0H7J7_9ERIC</name>
<evidence type="ECO:0000313" key="2">
    <source>
        <dbReference type="Proteomes" id="UP001060215"/>
    </source>
</evidence>
<evidence type="ECO:0000313" key="1">
    <source>
        <dbReference type="EMBL" id="KAI8008929.1"/>
    </source>
</evidence>
<accession>A0ACC0H7J7</accession>
<proteinExistence type="predicted"/>
<organism evidence="1 2">
    <name type="scientific">Camellia lanceoleosa</name>
    <dbReference type="NCBI Taxonomy" id="1840588"/>
    <lineage>
        <taxon>Eukaryota</taxon>
        <taxon>Viridiplantae</taxon>
        <taxon>Streptophyta</taxon>
        <taxon>Embryophyta</taxon>
        <taxon>Tracheophyta</taxon>
        <taxon>Spermatophyta</taxon>
        <taxon>Magnoliopsida</taxon>
        <taxon>eudicotyledons</taxon>
        <taxon>Gunneridae</taxon>
        <taxon>Pentapetalae</taxon>
        <taxon>asterids</taxon>
        <taxon>Ericales</taxon>
        <taxon>Theaceae</taxon>
        <taxon>Camellia</taxon>
    </lineage>
</organism>
<dbReference type="EMBL" id="CM045764">
    <property type="protein sequence ID" value="KAI8008929.1"/>
    <property type="molecule type" value="Genomic_DNA"/>
</dbReference>
<keyword evidence="2" id="KW-1185">Reference proteome</keyword>
<gene>
    <name evidence="1" type="ORF">LOK49_LG07G01120</name>
</gene>